<dbReference type="AlphaFoldDB" id="A0A3S9HZ22"/>
<gene>
    <name evidence="2" type="ORF">EJC51_15245</name>
</gene>
<evidence type="ECO:0000313" key="2">
    <source>
        <dbReference type="EMBL" id="AZP17357.1"/>
    </source>
</evidence>
<feature type="compositionally biased region" description="Basic and acidic residues" evidence="1">
    <location>
        <begin position="398"/>
        <end position="414"/>
    </location>
</feature>
<dbReference type="RefSeq" id="WP_126271585.1">
    <property type="nucleotide sequence ID" value="NZ_CP034463.1"/>
</dbReference>
<accession>A0A3S9HZ22</accession>
<keyword evidence="3" id="KW-1185">Reference proteome</keyword>
<dbReference type="Proteomes" id="UP000280197">
    <property type="component" value="Chromosome"/>
</dbReference>
<proteinExistence type="predicted"/>
<protein>
    <submittedName>
        <fullName evidence="2">Uncharacterized protein</fullName>
    </submittedName>
</protein>
<dbReference type="KEGG" id="saqu:EJC51_15245"/>
<evidence type="ECO:0000313" key="3">
    <source>
        <dbReference type="Proteomes" id="UP000280197"/>
    </source>
</evidence>
<dbReference type="EMBL" id="CP034463">
    <property type="protein sequence ID" value="AZP17357.1"/>
    <property type="molecule type" value="Genomic_DNA"/>
</dbReference>
<feature type="region of interest" description="Disordered" evidence="1">
    <location>
        <begin position="398"/>
        <end position="421"/>
    </location>
</feature>
<organism evidence="2 3">
    <name type="scientific">Streptomyces aquilus</name>
    <dbReference type="NCBI Taxonomy" id="2548456"/>
    <lineage>
        <taxon>Bacteria</taxon>
        <taxon>Bacillati</taxon>
        <taxon>Actinomycetota</taxon>
        <taxon>Actinomycetes</taxon>
        <taxon>Kitasatosporales</taxon>
        <taxon>Streptomycetaceae</taxon>
        <taxon>Streptomyces</taxon>
    </lineage>
</organism>
<sequence length="421" mass="45156">MDDDLQLISDGDGLAVIGSPTAVERFLVSEGLPSKDLGLPRLGPTLSAVAGAAQKGAEIAADSGRWVKLTEQSAHALEKYGLMKGSNSGVSRAVLTKNGKIKGLLELEKTPGSFLTNPARLAGAAGLMAQLAMQQTMDEITDYLAAIDAKVDDVLRAQKDVVLADMIGAGLVIEEAMTVREQVGRVSAVTWSKVQGTAMTIARTQAYALRQLDALTEKMEHQTKIGDLAKTSKDAEVAVGEWLAVLARCFQLHDAISVLELDRLLDASPDELDRHRLGLQVARQNRRELISQSTERLLARVDAVVDRANTKVLLHPTASPAVVHAGNHVAVAVVDFHGRLGIEHGRQLMDARRWLDAAAEAGERALDTGAGGVNAARRLGNETLHRVRSVTGRLSSEIGERALRRRGDDEERGTPAEPVEQ</sequence>
<reference evidence="2 3" key="1">
    <citation type="submission" date="2018-12" db="EMBL/GenBank/DDBJ databases">
        <authorList>
            <person name="Li K."/>
        </authorList>
    </citation>
    <scope>NUCLEOTIDE SEQUENCE [LARGE SCALE GENOMIC DNA]</scope>
    <source>
        <strain evidence="3">CR22</strain>
    </source>
</reference>
<name>A0A3S9HZ22_9ACTN</name>
<evidence type="ECO:0000256" key="1">
    <source>
        <dbReference type="SAM" id="MobiDB-lite"/>
    </source>
</evidence>